<sequence>MTQAGGLFDGFEGYRTPREEDFQRVMNEGLVVLDTNVLLDLYRMNRRMREDMQRALAELGERLWIPHQVVREFWRNQQQEGVLGHHQAKSRQARADLDKAGESVQHALNRWSKDVHLTEGSPVHAELEQARERFRQALDALSGLIDGQSADDQVPGTPDTHTDPVIAHLERLLSGKVGPPMEPAGYAEAVAEAKRRAGRRQPPGYKDYEQEAKDEEGAAGDYLLWRQLLTEAHQRGGDVLFVTRDLKEDWWRLPTTRTGRLPRVELVDELRREAGGRLFMLEPSGFLAQATQAFALQHTVDERSVAGLRQMETDWDDQSVTQVLLELLRADAGAQFQVILHAGRNGGLVDRDTVYRLSGYGPERSLRGFTRPVHTATRRVQERGVIPQALDDLLSAVHDSDDGPATGFRVADAAHAALQSLPEVPALDAGDGDFAETGPSSD</sequence>
<feature type="domain" description="PIN like" evidence="1">
    <location>
        <begin position="30"/>
        <end position="266"/>
    </location>
</feature>
<protein>
    <recommendedName>
        <fullName evidence="1">PIN like domain-containing protein</fullName>
    </recommendedName>
</protein>
<dbReference type="Proteomes" id="UP000031523">
    <property type="component" value="Chromosome"/>
</dbReference>
<accession>A0A0B5F312</accession>
<organism evidence="2 3">
    <name type="scientific">Streptomyces albus (strain ATCC 21838 / DSM 41398 / FERM P-419 / JCM 4703 / NBRC 107858)</name>
    <dbReference type="NCBI Taxonomy" id="1081613"/>
    <lineage>
        <taxon>Bacteria</taxon>
        <taxon>Bacillati</taxon>
        <taxon>Actinomycetota</taxon>
        <taxon>Actinomycetes</taxon>
        <taxon>Kitasatosporales</taxon>
        <taxon>Streptomycetaceae</taxon>
        <taxon>Streptomyces</taxon>
    </lineage>
</organism>
<evidence type="ECO:0000259" key="1">
    <source>
        <dbReference type="Pfam" id="PF18476"/>
    </source>
</evidence>
<evidence type="ECO:0000313" key="3">
    <source>
        <dbReference type="Proteomes" id="UP000031523"/>
    </source>
</evidence>
<dbReference type="EMBL" id="CP010519">
    <property type="protein sequence ID" value="AJE85975.1"/>
    <property type="molecule type" value="Genomic_DNA"/>
</dbReference>
<dbReference type="InterPro" id="IPR041578">
    <property type="entry name" value="PIN_8"/>
</dbReference>
<reference evidence="2 3" key="1">
    <citation type="submission" date="2015-01" db="EMBL/GenBank/DDBJ databases">
        <title>Enhanced salinomycin production by adjusting the supply of polyketide extender units in Streptomyce albus DSM 41398.</title>
        <authorList>
            <person name="Lu C."/>
        </authorList>
    </citation>
    <scope>NUCLEOTIDE SEQUENCE [LARGE SCALE GENOMIC DNA]</scope>
    <source>
        <strain evidence="3">ATCC 21838 / DSM 41398 / FERM P-419 / JCM 4703 / NBRC 107858</strain>
    </source>
</reference>
<evidence type="ECO:0000313" key="2">
    <source>
        <dbReference type="EMBL" id="AJE85975.1"/>
    </source>
</evidence>
<name>A0A0B5F312_STRA4</name>
<dbReference type="KEGG" id="sals:SLNWT_5599"/>
<gene>
    <name evidence="2" type="ORF">SLNWT_5599</name>
</gene>
<dbReference type="Pfam" id="PF18476">
    <property type="entry name" value="PIN_8"/>
    <property type="match status" value="1"/>
</dbReference>
<dbReference type="AlphaFoldDB" id="A0A0B5F312"/>
<proteinExistence type="predicted"/>
<keyword evidence="3" id="KW-1185">Reference proteome</keyword>